<dbReference type="Proteomes" id="UP000886602">
    <property type="component" value="Unassembled WGS sequence"/>
</dbReference>
<reference evidence="1" key="1">
    <citation type="submission" date="2020-10" db="EMBL/GenBank/DDBJ databases">
        <title>Connecting structure to function with the recovery of over 1000 high-quality activated sludge metagenome-assembled genomes encoding full-length rRNA genes using long-read sequencing.</title>
        <authorList>
            <person name="Singleton C.M."/>
            <person name="Petriglieri F."/>
            <person name="Kristensen J.M."/>
            <person name="Kirkegaard R.H."/>
            <person name="Michaelsen T.Y."/>
            <person name="Andersen M.H."/>
            <person name="Karst S.M."/>
            <person name="Dueholm M.S."/>
            <person name="Nielsen P.H."/>
            <person name="Albertsen M."/>
        </authorList>
    </citation>
    <scope>NUCLEOTIDE SEQUENCE</scope>
    <source>
        <strain evidence="1">EsbW_18-Q3-R4-48_MAXAC.044</strain>
    </source>
</reference>
<proteinExistence type="predicted"/>
<dbReference type="AlphaFoldDB" id="A0A9D7IHT8"/>
<accession>A0A9D7IHT8</accession>
<dbReference type="EMBL" id="JADJNC010000040">
    <property type="protein sequence ID" value="MBK7424654.1"/>
    <property type="molecule type" value="Genomic_DNA"/>
</dbReference>
<evidence type="ECO:0000313" key="2">
    <source>
        <dbReference type="Proteomes" id="UP000886602"/>
    </source>
</evidence>
<comment type="caution">
    <text evidence="1">The sequence shown here is derived from an EMBL/GenBank/DDBJ whole genome shotgun (WGS) entry which is preliminary data.</text>
</comment>
<evidence type="ECO:0000313" key="1">
    <source>
        <dbReference type="EMBL" id="MBK7424654.1"/>
    </source>
</evidence>
<gene>
    <name evidence="1" type="ORF">IPJ48_17090</name>
</gene>
<organism evidence="1 2">
    <name type="scientific">Candidatus Propionivibrio dominans</name>
    <dbReference type="NCBI Taxonomy" id="2954373"/>
    <lineage>
        <taxon>Bacteria</taxon>
        <taxon>Pseudomonadati</taxon>
        <taxon>Pseudomonadota</taxon>
        <taxon>Betaproteobacteria</taxon>
        <taxon>Rhodocyclales</taxon>
        <taxon>Rhodocyclaceae</taxon>
        <taxon>Propionivibrio</taxon>
    </lineage>
</organism>
<sequence>MKRFQRRVRRGAENAEKILAVTLDGGFALFTISIMVIDKMGYPDTVIDMLWRNAAHKRMSANESVAVITAGPVSTLSRPWCFGKPDVHV</sequence>
<protein>
    <submittedName>
        <fullName evidence="1">Uncharacterized protein</fullName>
    </submittedName>
</protein>
<name>A0A9D7IHT8_9RHOO</name>